<keyword evidence="2" id="KW-1185">Reference proteome</keyword>
<organism evidence="1 2">
    <name type="scientific">Peteryoungia desertarenae</name>
    <dbReference type="NCBI Taxonomy" id="1813451"/>
    <lineage>
        <taxon>Bacteria</taxon>
        <taxon>Pseudomonadati</taxon>
        <taxon>Pseudomonadota</taxon>
        <taxon>Alphaproteobacteria</taxon>
        <taxon>Hyphomicrobiales</taxon>
        <taxon>Rhizobiaceae</taxon>
        <taxon>Peteryoungia</taxon>
    </lineage>
</organism>
<evidence type="ECO:0000313" key="1">
    <source>
        <dbReference type="EMBL" id="QLF68516.1"/>
    </source>
</evidence>
<gene>
    <name evidence="1" type="ORF">FE840_002530</name>
</gene>
<sequence length="146" mass="16147">MTRWRKRIGPDGLSEMLKADVDAAPDTGTVNPFFAGAHHGGHDSATQGYCLSDRRAAYPEGAATVCIAGQKRRLTSTIRRELKRRSAIEATIGHMKTDGRFGRNFQLGHDDDAANATRVAATHKLRFILKTIAYWWPLCCFLSETA</sequence>
<protein>
    <recommendedName>
        <fullName evidence="3">Transposase</fullName>
    </recommendedName>
</protein>
<dbReference type="PANTHER" id="PTHR33803:SF3">
    <property type="entry name" value="BLL1974 PROTEIN"/>
    <property type="match status" value="1"/>
</dbReference>
<accession>A0ABX6QIX4</accession>
<evidence type="ECO:0008006" key="3">
    <source>
        <dbReference type="Google" id="ProtNLM"/>
    </source>
</evidence>
<reference evidence="1 2" key="1">
    <citation type="submission" date="2020-06" db="EMBL/GenBank/DDBJ databases">
        <title>Genome sequence of Rhizobium sp strain ADMK78.</title>
        <authorList>
            <person name="Rahi P."/>
        </authorList>
    </citation>
    <scope>NUCLEOTIDE SEQUENCE [LARGE SCALE GENOMIC DNA]</scope>
    <source>
        <strain evidence="1 2">ADMK78</strain>
    </source>
</reference>
<proteinExistence type="predicted"/>
<dbReference type="Proteomes" id="UP000308530">
    <property type="component" value="Chromosome"/>
</dbReference>
<dbReference type="EMBL" id="CP058350">
    <property type="protein sequence ID" value="QLF68516.1"/>
    <property type="molecule type" value="Genomic_DNA"/>
</dbReference>
<evidence type="ECO:0000313" key="2">
    <source>
        <dbReference type="Proteomes" id="UP000308530"/>
    </source>
</evidence>
<name>A0ABX6QIX4_9HYPH</name>
<dbReference type="PANTHER" id="PTHR33803">
    <property type="entry name" value="IS1478 TRANSPOSASE"/>
    <property type="match status" value="1"/>
</dbReference>